<dbReference type="Proteomes" id="UP000010116">
    <property type="component" value="Unassembled WGS sequence"/>
</dbReference>
<dbReference type="SUPFAM" id="SSF63892">
    <property type="entry name" value="Pyridoxine 5'-phosphate synthase"/>
    <property type="match status" value="1"/>
</dbReference>
<dbReference type="PANTHER" id="PTHR30456:SF0">
    <property type="entry name" value="PYRIDOXINE 5'-PHOSPHATE SYNTHASE"/>
    <property type="match status" value="1"/>
</dbReference>
<evidence type="ECO:0000313" key="4">
    <source>
        <dbReference type="EMBL" id="EJP72682.1"/>
    </source>
</evidence>
<proteinExistence type="predicted"/>
<keyword evidence="2" id="KW-0808">Transferase</keyword>
<keyword evidence="1" id="KW-0963">Cytoplasm</keyword>
<evidence type="ECO:0000313" key="5">
    <source>
        <dbReference type="Proteomes" id="UP000010116"/>
    </source>
</evidence>
<dbReference type="InterPro" id="IPR004569">
    <property type="entry name" value="PyrdxlP_synth_PdxJ"/>
</dbReference>
<dbReference type="GO" id="GO:0008615">
    <property type="term" value="P:pyridoxine biosynthetic process"/>
    <property type="evidence" value="ECO:0007669"/>
    <property type="project" value="UniProtKB-KW"/>
</dbReference>
<sequence>MTIKLSVNLNKVCLLRNARGSDYPNLNEYMKTALKSGVDGITLHPRPDLRHATPKDIISASKFCYKNNIEFNIEGNPFSKKSKIYDGFDNLVNKSKAHQVTLVPDSADQITSDSGWTSTDKFDELKHKIRKYKKNNSRVSIFINPSLASYSFARSLNPDAIEIYTGPFAQIVKSGNKNKLNHHIYIIDEIINLALIDGILVNAGHDLNLDNLKYLVELSGFNEFSIGHAIIVDSLNFGYENTINKYIDLIKGK</sequence>
<dbReference type="GO" id="GO:0033856">
    <property type="term" value="F:pyridoxine 5'-phosphate synthase activity"/>
    <property type="evidence" value="ECO:0007669"/>
    <property type="project" value="InterPro"/>
</dbReference>
<dbReference type="InterPro" id="IPR013785">
    <property type="entry name" value="Aldolase_TIM"/>
</dbReference>
<protein>
    <submittedName>
        <fullName evidence="4">Pyridoxal phosphate biosynthesis protein PdxJ</fullName>
    </submittedName>
</protein>
<accession>J4V283</accession>
<name>J4V283_9GAMM</name>
<evidence type="ECO:0000256" key="2">
    <source>
        <dbReference type="ARBA" id="ARBA00022679"/>
    </source>
</evidence>
<keyword evidence="3" id="KW-0664">Pyridoxine biosynthesis</keyword>
<dbReference type="NCBIfam" id="NF003626">
    <property type="entry name" value="PRK05265.1-4"/>
    <property type="match status" value="1"/>
</dbReference>
<evidence type="ECO:0000256" key="1">
    <source>
        <dbReference type="ARBA" id="ARBA00022490"/>
    </source>
</evidence>
<dbReference type="EMBL" id="JH611190">
    <property type="protein sequence ID" value="EJP72682.1"/>
    <property type="molecule type" value="Genomic_DNA"/>
</dbReference>
<dbReference type="Pfam" id="PF03740">
    <property type="entry name" value="PdxJ"/>
    <property type="match status" value="1"/>
</dbReference>
<dbReference type="InterPro" id="IPR036130">
    <property type="entry name" value="Pyridoxine-5'_phos_synth"/>
</dbReference>
<dbReference type="HOGENOM" id="CLU_074563_1_0_6"/>
<organism evidence="4 5">
    <name type="scientific">SAR86 cluster bacterium SAR86B</name>
    <dbReference type="NCBI Taxonomy" id="1123867"/>
    <lineage>
        <taxon>Bacteria</taxon>
        <taxon>Pseudomonadati</taxon>
        <taxon>Pseudomonadota</taxon>
        <taxon>Gammaproteobacteria</taxon>
        <taxon>SAR86 cluster</taxon>
    </lineage>
</organism>
<evidence type="ECO:0000256" key="3">
    <source>
        <dbReference type="ARBA" id="ARBA00023096"/>
    </source>
</evidence>
<dbReference type="PANTHER" id="PTHR30456">
    <property type="entry name" value="PYRIDOXINE 5'-PHOSPHATE SYNTHASE"/>
    <property type="match status" value="1"/>
</dbReference>
<dbReference type="AlphaFoldDB" id="J4V283"/>
<reference evidence="4 5" key="1">
    <citation type="journal article" date="2012" name="ISME J.">
        <title>Genomic insights to SAR86, an abundant and uncultivated marine bacterial lineage.</title>
        <authorList>
            <person name="Dupont C.L."/>
            <person name="Rusch D.B."/>
            <person name="Yooseph S."/>
            <person name="Lombardo M.J."/>
            <person name="Richter R.A."/>
            <person name="Valas R."/>
            <person name="Novotny M."/>
            <person name="Yee-Greenbaum J."/>
            <person name="Selengut J.D."/>
            <person name="Haft D.H."/>
            <person name="Halpern A.L."/>
            <person name="Lasken R.S."/>
            <person name="Nealson K."/>
            <person name="Friedman R."/>
            <person name="Venter J.C."/>
        </authorList>
    </citation>
    <scope>NUCLEOTIDE SEQUENCE [LARGE SCALE GENOMIC DNA]</scope>
</reference>
<dbReference type="Gene3D" id="3.20.20.70">
    <property type="entry name" value="Aldolase class I"/>
    <property type="match status" value="1"/>
</dbReference>
<dbReference type="GO" id="GO:0005829">
    <property type="term" value="C:cytosol"/>
    <property type="evidence" value="ECO:0007669"/>
    <property type="project" value="TreeGrafter"/>
</dbReference>
<gene>
    <name evidence="4" type="primary">pdxJ</name>
    <name evidence="4" type="ORF">NT02SARS_1030</name>
</gene>